<reference evidence="1 3" key="2">
    <citation type="submission" date="2020-08" db="EMBL/GenBank/DDBJ databases">
        <title>Genomic Encyclopedia of Type Strains, Phase III (KMG-III): the genomes of soil and plant-associated and newly described type strains.</title>
        <authorList>
            <person name="Whitman W."/>
        </authorList>
    </citation>
    <scope>NUCLEOTIDE SEQUENCE [LARGE SCALE GENOMIC DNA]</scope>
    <source>
        <strain evidence="1 3">CECT 8088</strain>
    </source>
</reference>
<sequence length="56" mass="5960">MLETSAPLPVISPLMLTDQLLTMAQAADRAGMRRQARSLVRLALDVCGNVPAGKPN</sequence>
<name>A0A850NU80_9PROT</name>
<keyword evidence="3" id="KW-1185">Reference proteome</keyword>
<comment type="caution">
    <text evidence="2">The sequence shown here is derived from an EMBL/GenBank/DDBJ whole genome shotgun (WGS) entry which is preliminary data.</text>
</comment>
<reference evidence="2 4" key="1">
    <citation type="submission" date="2020-06" db="EMBL/GenBank/DDBJ databases">
        <title>Description of novel acetic acid bacteria.</title>
        <authorList>
            <person name="Sombolestani A."/>
        </authorList>
    </citation>
    <scope>NUCLEOTIDE SEQUENCE [LARGE SCALE GENOMIC DNA]</scope>
    <source>
        <strain evidence="2 4">LMG 26838</strain>
    </source>
</reference>
<gene>
    <name evidence="1" type="ORF">FHR90_000974</name>
    <name evidence="2" type="ORF">HUK83_19180</name>
</gene>
<dbReference type="AlphaFoldDB" id="A0A850NU80"/>
<evidence type="ECO:0000313" key="4">
    <source>
        <dbReference type="Proteomes" id="UP000565205"/>
    </source>
</evidence>
<dbReference type="EMBL" id="JABXXQ010000866">
    <property type="protein sequence ID" value="NVN32454.1"/>
    <property type="molecule type" value="Genomic_DNA"/>
</dbReference>
<dbReference type="RefSeq" id="WP_176627291.1">
    <property type="nucleotide sequence ID" value="NZ_JABXXQ010000866.1"/>
</dbReference>
<protein>
    <submittedName>
        <fullName evidence="2">Uncharacterized protein</fullName>
    </submittedName>
</protein>
<accession>A0A850NU80</accession>
<proteinExistence type="predicted"/>
<dbReference type="Proteomes" id="UP000565205">
    <property type="component" value="Unassembled WGS sequence"/>
</dbReference>
<organism evidence="2 4">
    <name type="scientific">Endobacter medicaginis</name>
    <dbReference type="NCBI Taxonomy" id="1181271"/>
    <lineage>
        <taxon>Bacteria</taxon>
        <taxon>Pseudomonadati</taxon>
        <taxon>Pseudomonadota</taxon>
        <taxon>Alphaproteobacteria</taxon>
        <taxon>Acetobacterales</taxon>
        <taxon>Acetobacteraceae</taxon>
        <taxon>Endobacter</taxon>
    </lineage>
</organism>
<dbReference type="EMBL" id="JACHXV010000003">
    <property type="protein sequence ID" value="MBB3173156.1"/>
    <property type="molecule type" value="Genomic_DNA"/>
</dbReference>
<evidence type="ECO:0000313" key="2">
    <source>
        <dbReference type="EMBL" id="NVN32454.1"/>
    </source>
</evidence>
<evidence type="ECO:0000313" key="1">
    <source>
        <dbReference type="EMBL" id="MBB3173156.1"/>
    </source>
</evidence>
<dbReference type="Proteomes" id="UP000557688">
    <property type="component" value="Unassembled WGS sequence"/>
</dbReference>
<evidence type="ECO:0000313" key="3">
    <source>
        <dbReference type="Proteomes" id="UP000557688"/>
    </source>
</evidence>